<protein>
    <submittedName>
        <fullName evidence="2">Uncharacterized protein</fullName>
    </submittedName>
</protein>
<feature type="region of interest" description="Disordered" evidence="1">
    <location>
        <begin position="1"/>
        <end position="41"/>
    </location>
</feature>
<comment type="caution">
    <text evidence="2">The sequence shown here is derived from an EMBL/GenBank/DDBJ whole genome shotgun (WGS) entry which is preliminary data.</text>
</comment>
<organism evidence="2 3">
    <name type="scientific">Ceratobasidium theobromae</name>
    <dbReference type="NCBI Taxonomy" id="1582974"/>
    <lineage>
        <taxon>Eukaryota</taxon>
        <taxon>Fungi</taxon>
        <taxon>Dikarya</taxon>
        <taxon>Basidiomycota</taxon>
        <taxon>Agaricomycotina</taxon>
        <taxon>Agaricomycetes</taxon>
        <taxon>Cantharellales</taxon>
        <taxon>Ceratobasidiaceae</taxon>
        <taxon>Ceratobasidium</taxon>
    </lineage>
</organism>
<dbReference type="EMBL" id="SSOP01000246">
    <property type="protein sequence ID" value="KAB5589633.1"/>
    <property type="molecule type" value="Genomic_DNA"/>
</dbReference>
<feature type="compositionally biased region" description="Polar residues" evidence="1">
    <location>
        <begin position="9"/>
        <end position="34"/>
    </location>
</feature>
<keyword evidence="3" id="KW-1185">Reference proteome</keyword>
<sequence>MGCIPTKPSPQSESGPEMQPISSTQQSIVTTLNSKSRRSSVDQSIIIDSNLPASIQPAAALGSIAELHTHTMPSELAPLPPRPTCIAPRSPRSDSSPKAHDQGGNATLAGSATIGGAAHAEAAVAGAAGDGDGGASGGDGGGE</sequence>
<gene>
    <name evidence="2" type="ORF">CTheo_6928</name>
</gene>
<evidence type="ECO:0000313" key="3">
    <source>
        <dbReference type="Proteomes" id="UP000383932"/>
    </source>
</evidence>
<dbReference type="AlphaFoldDB" id="A0A5N5QDM1"/>
<proteinExistence type="predicted"/>
<evidence type="ECO:0000313" key="2">
    <source>
        <dbReference type="EMBL" id="KAB5589633.1"/>
    </source>
</evidence>
<feature type="compositionally biased region" description="Basic and acidic residues" evidence="1">
    <location>
        <begin position="91"/>
        <end position="101"/>
    </location>
</feature>
<feature type="region of interest" description="Disordered" evidence="1">
    <location>
        <begin position="72"/>
        <end position="112"/>
    </location>
</feature>
<dbReference type="Proteomes" id="UP000383932">
    <property type="component" value="Unassembled WGS sequence"/>
</dbReference>
<accession>A0A5N5QDM1</accession>
<name>A0A5N5QDM1_9AGAM</name>
<evidence type="ECO:0000256" key="1">
    <source>
        <dbReference type="SAM" id="MobiDB-lite"/>
    </source>
</evidence>
<reference evidence="2 3" key="1">
    <citation type="journal article" date="2019" name="Fungal Biol. Biotechnol.">
        <title>Draft genome sequence of fastidious pathogen Ceratobasidium theobromae, which causes vascular-streak dieback in Theobroma cacao.</title>
        <authorList>
            <person name="Ali S.S."/>
            <person name="Asman A."/>
            <person name="Shao J."/>
            <person name="Firmansyah A.P."/>
            <person name="Susilo A.W."/>
            <person name="Rosmana A."/>
            <person name="McMahon P."/>
            <person name="Junaid M."/>
            <person name="Guest D."/>
            <person name="Kheng T.Y."/>
            <person name="Meinhardt L.W."/>
            <person name="Bailey B.A."/>
        </authorList>
    </citation>
    <scope>NUCLEOTIDE SEQUENCE [LARGE SCALE GENOMIC DNA]</scope>
    <source>
        <strain evidence="2 3">CT2</strain>
    </source>
</reference>